<dbReference type="PANTHER" id="PTHR15907">
    <property type="entry name" value="DUF614 FAMILY PROTEIN-RELATED"/>
    <property type="match status" value="1"/>
</dbReference>
<name>A0A7J6B3V8_AMEME</name>
<protein>
    <submittedName>
        <fullName evidence="2">Uncharacterized protein</fullName>
    </submittedName>
</protein>
<dbReference type="NCBIfam" id="TIGR01571">
    <property type="entry name" value="A_thal_Cys_rich"/>
    <property type="match status" value="1"/>
</dbReference>
<dbReference type="EMBL" id="JAAGNN010000005">
    <property type="protein sequence ID" value="KAF4089069.1"/>
    <property type="molecule type" value="Genomic_DNA"/>
</dbReference>
<reference evidence="2 3" key="1">
    <citation type="submission" date="2020-02" db="EMBL/GenBank/DDBJ databases">
        <title>A chromosome-scale genome assembly of the black bullhead catfish (Ameiurus melas).</title>
        <authorList>
            <person name="Wen M."/>
            <person name="Zham M."/>
            <person name="Cabau C."/>
            <person name="Klopp C."/>
            <person name="Donnadieu C."/>
            <person name="Roques C."/>
            <person name="Bouchez O."/>
            <person name="Lampietro C."/>
            <person name="Jouanno E."/>
            <person name="Herpin A."/>
            <person name="Louis A."/>
            <person name="Berthelot C."/>
            <person name="Parey E."/>
            <person name="Roest-Crollius H."/>
            <person name="Braasch I."/>
            <person name="Postlethwait J."/>
            <person name="Robinson-Rechavi M."/>
            <person name="Echchiki A."/>
            <person name="Begum T."/>
            <person name="Montfort J."/>
            <person name="Schartl M."/>
            <person name="Bobe J."/>
            <person name="Guiguen Y."/>
        </authorList>
    </citation>
    <scope>NUCLEOTIDE SEQUENCE [LARGE SCALE GENOMIC DNA]</scope>
    <source>
        <strain evidence="2">M_S1</strain>
        <tissue evidence="2">Blood</tissue>
    </source>
</reference>
<dbReference type="InterPro" id="IPR006461">
    <property type="entry name" value="PLAC_motif_containing"/>
</dbReference>
<sequence length="220" mass="24650">MVIEQPKPVVIFPVIEQWSTNLCECDSVCDCCMALWCYPCFNCITAKDHGECMCLPLLECWGLIPPITMAMRVSTRLTYGIESSSGVHLTVFSMATKMVIQQPRPIAVTAASDQWTTSICECDTVNECCFSVWCFPCFACIVARDHGQCLCLPLLDMFGLIPPATLSMRVATRKRYGITDSICNDCVYAFFCGPCSWCQIRRELKARLHPVTLLNNRPMG</sequence>
<accession>A0A7J6B3V8</accession>
<gene>
    <name evidence="2" type="ORF">AMELA_G00062250</name>
</gene>
<evidence type="ECO:0000313" key="2">
    <source>
        <dbReference type="EMBL" id="KAF4089069.1"/>
    </source>
</evidence>
<comment type="caution">
    <text evidence="2">The sequence shown here is derived from an EMBL/GenBank/DDBJ whole genome shotgun (WGS) entry which is preliminary data.</text>
</comment>
<comment type="similarity">
    <text evidence="1">Belongs to the cornifelin family.</text>
</comment>
<keyword evidence="3" id="KW-1185">Reference proteome</keyword>
<dbReference type="Proteomes" id="UP000593565">
    <property type="component" value="Unassembled WGS sequence"/>
</dbReference>
<dbReference type="AlphaFoldDB" id="A0A7J6B3V8"/>
<dbReference type="Pfam" id="PF04749">
    <property type="entry name" value="PLAC8"/>
    <property type="match status" value="1"/>
</dbReference>
<evidence type="ECO:0000256" key="1">
    <source>
        <dbReference type="ARBA" id="ARBA00009024"/>
    </source>
</evidence>
<proteinExistence type="inferred from homology"/>
<evidence type="ECO:0000313" key="3">
    <source>
        <dbReference type="Proteomes" id="UP000593565"/>
    </source>
</evidence>
<organism evidence="2 3">
    <name type="scientific">Ameiurus melas</name>
    <name type="common">Black bullhead</name>
    <name type="synonym">Silurus melas</name>
    <dbReference type="NCBI Taxonomy" id="219545"/>
    <lineage>
        <taxon>Eukaryota</taxon>
        <taxon>Metazoa</taxon>
        <taxon>Chordata</taxon>
        <taxon>Craniata</taxon>
        <taxon>Vertebrata</taxon>
        <taxon>Euteleostomi</taxon>
        <taxon>Actinopterygii</taxon>
        <taxon>Neopterygii</taxon>
        <taxon>Teleostei</taxon>
        <taxon>Ostariophysi</taxon>
        <taxon>Siluriformes</taxon>
        <taxon>Ictaluridae</taxon>
        <taxon>Ameiurus</taxon>
    </lineage>
</organism>